<feature type="transmembrane region" description="Helical" evidence="6">
    <location>
        <begin position="470"/>
        <end position="493"/>
    </location>
</feature>
<feature type="transmembrane region" description="Helical" evidence="6">
    <location>
        <begin position="347"/>
        <end position="372"/>
    </location>
</feature>
<evidence type="ECO:0000256" key="2">
    <source>
        <dbReference type="ARBA" id="ARBA00022475"/>
    </source>
</evidence>
<feature type="transmembrane region" description="Helical" evidence="6">
    <location>
        <begin position="190"/>
        <end position="210"/>
    </location>
</feature>
<evidence type="ECO:0000256" key="4">
    <source>
        <dbReference type="ARBA" id="ARBA00022989"/>
    </source>
</evidence>
<keyword evidence="5 6" id="KW-0472">Membrane</keyword>
<feature type="transmembrane region" description="Helical" evidence="6">
    <location>
        <begin position="93"/>
        <end position="111"/>
    </location>
</feature>
<name>A0A1I1BKB8_9BACT</name>
<keyword evidence="3 6" id="KW-0812">Transmembrane</keyword>
<dbReference type="GO" id="GO:0005886">
    <property type="term" value="C:plasma membrane"/>
    <property type="evidence" value="ECO:0007669"/>
    <property type="project" value="UniProtKB-SubCell"/>
</dbReference>
<dbReference type="PANTHER" id="PTHR30250">
    <property type="entry name" value="PST FAMILY PREDICTED COLANIC ACID TRANSPORTER"/>
    <property type="match status" value="1"/>
</dbReference>
<feature type="transmembrane region" description="Helical" evidence="6">
    <location>
        <begin position="164"/>
        <end position="184"/>
    </location>
</feature>
<dbReference type="RefSeq" id="WP_092899271.1">
    <property type="nucleotide sequence ID" value="NZ_FOKK01000013.1"/>
</dbReference>
<feature type="transmembrane region" description="Helical" evidence="6">
    <location>
        <begin position="271"/>
        <end position="295"/>
    </location>
</feature>
<accession>A0A1I1BKB8</accession>
<feature type="transmembrane region" description="Helical" evidence="6">
    <location>
        <begin position="131"/>
        <end position="152"/>
    </location>
</feature>
<dbReference type="InterPro" id="IPR050833">
    <property type="entry name" value="Poly_Biosynth_Transport"/>
</dbReference>
<evidence type="ECO:0000313" key="8">
    <source>
        <dbReference type="Proteomes" id="UP000198790"/>
    </source>
</evidence>
<organism evidence="7 8">
    <name type="scientific">Algoriphagus aquimarinus</name>
    <dbReference type="NCBI Taxonomy" id="237018"/>
    <lineage>
        <taxon>Bacteria</taxon>
        <taxon>Pseudomonadati</taxon>
        <taxon>Bacteroidota</taxon>
        <taxon>Cytophagia</taxon>
        <taxon>Cytophagales</taxon>
        <taxon>Cyclobacteriaceae</taxon>
        <taxon>Algoriphagus</taxon>
    </lineage>
</organism>
<dbReference type="EMBL" id="FOKK01000013">
    <property type="protein sequence ID" value="SFB49208.1"/>
    <property type="molecule type" value="Genomic_DNA"/>
</dbReference>
<keyword evidence="8" id="KW-1185">Reference proteome</keyword>
<feature type="transmembrane region" description="Helical" evidence="6">
    <location>
        <begin position="231"/>
        <end position="251"/>
    </location>
</feature>
<evidence type="ECO:0000256" key="6">
    <source>
        <dbReference type="SAM" id="Phobius"/>
    </source>
</evidence>
<protein>
    <submittedName>
        <fullName evidence="7">Membrane protein involved in the export of O-antigen and teichoic acid</fullName>
    </submittedName>
</protein>
<keyword evidence="4 6" id="KW-1133">Transmembrane helix</keyword>
<evidence type="ECO:0000256" key="1">
    <source>
        <dbReference type="ARBA" id="ARBA00004651"/>
    </source>
</evidence>
<gene>
    <name evidence="7" type="ORF">SAMN04489723_11393</name>
</gene>
<reference evidence="7 8" key="1">
    <citation type="submission" date="2016-10" db="EMBL/GenBank/DDBJ databases">
        <authorList>
            <person name="de Groot N.N."/>
        </authorList>
    </citation>
    <scope>NUCLEOTIDE SEQUENCE [LARGE SCALE GENOMIC DNA]</scope>
    <source>
        <strain evidence="7 8">DSM 23399</strain>
    </source>
</reference>
<dbReference type="STRING" id="237018.SAMN04489723_11393"/>
<feature type="transmembrane region" description="Helical" evidence="6">
    <location>
        <begin position="379"/>
        <end position="398"/>
    </location>
</feature>
<evidence type="ECO:0000256" key="5">
    <source>
        <dbReference type="ARBA" id="ARBA00023136"/>
    </source>
</evidence>
<sequence length="515" mass="57615">MSTKPVAVHRIFSGSVWGILAKILDAAAKFVTIPLLVGYYGKADYGLIALAFSLNAYLRLMDLGMNVGSVRFFSMWEAKADWENIGKASRSSIIFYGTIGLVNALIFMFMANYGQLFFNLNPDQIPTYRVMMYILSASTVLNWLSNVIIQLLSAKDELGYVNRVTVVSSMLNFIVAITAIHFEWSLPQYFLFYTISTLVPIPLNILRLRVFPVPLGQLLTPKWDGKIFREIIGYSSAIFLMGLFQLTANELRPILLAKFASGIDVLTDYRVIQTIAMLIISFGTIFLQVLLPSASKVYQEGNHSKMEKMVFTATRYISIFLSFIVFLLVLNSESILLLYMGKDYLHLAVWLNIWLLTVLLNMHNTPVASLVLSSGKTRFLIYSSATACILSLPITVILAPTLNVGAAVIGYLAYMLIQIGFFYIYYIPKVLKLDSKKIFFGAFSPSVLGAVIAFAVAFGLGKLIEIPEGFLGIVINSVIFTTVFAAFHFLFIIKAADIDFLRTKLLKRKPTNEQE</sequence>
<dbReference type="OrthoDB" id="813918at2"/>
<comment type="subcellular location">
    <subcellularLocation>
        <location evidence="1">Cell membrane</location>
        <topology evidence="1">Multi-pass membrane protein</topology>
    </subcellularLocation>
</comment>
<proteinExistence type="predicted"/>
<keyword evidence="2" id="KW-1003">Cell membrane</keyword>
<evidence type="ECO:0000256" key="3">
    <source>
        <dbReference type="ARBA" id="ARBA00022692"/>
    </source>
</evidence>
<evidence type="ECO:0000313" key="7">
    <source>
        <dbReference type="EMBL" id="SFB49208.1"/>
    </source>
</evidence>
<dbReference type="Proteomes" id="UP000198790">
    <property type="component" value="Unassembled WGS sequence"/>
</dbReference>
<dbReference type="AlphaFoldDB" id="A0A1I1BKB8"/>
<feature type="transmembrane region" description="Helical" evidence="6">
    <location>
        <begin position="316"/>
        <end position="341"/>
    </location>
</feature>
<dbReference type="PANTHER" id="PTHR30250:SF11">
    <property type="entry name" value="O-ANTIGEN TRANSPORTER-RELATED"/>
    <property type="match status" value="1"/>
</dbReference>
<feature type="transmembrane region" description="Helical" evidence="6">
    <location>
        <begin position="438"/>
        <end position="458"/>
    </location>
</feature>
<feature type="transmembrane region" description="Helical" evidence="6">
    <location>
        <begin position="404"/>
        <end position="426"/>
    </location>
</feature>